<reference evidence="3" key="2">
    <citation type="submission" date="2021-04" db="EMBL/GenBank/DDBJ databases">
        <authorList>
            <person name="Gilroy R."/>
        </authorList>
    </citation>
    <scope>NUCLEOTIDE SEQUENCE</scope>
    <source>
        <strain evidence="3">ChiHjej8B7-25341</strain>
    </source>
</reference>
<dbReference type="GO" id="GO:0003723">
    <property type="term" value="F:RNA binding"/>
    <property type="evidence" value="ECO:0007669"/>
    <property type="project" value="UniProtKB-KW"/>
</dbReference>
<dbReference type="Proteomes" id="UP000823851">
    <property type="component" value="Unassembled WGS sequence"/>
</dbReference>
<evidence type="ECO:0000313" key="4">
    <source>
        <dbReference type="Proteomes" id="UP000823851"/>
    </source>
</evidence>
<dbReference type="Gene3D" id="3.30.1370.160">
    <property type="match status" value="1"/>
</dbReference>
<sequence>MAAQTQKELEQLKKRFQELAEKAFRQNVFAFTGFLSLAEQDALLEAMGRNPVCPFTLWGGKEDCERRMARFGSPEEFGYEEEFPIAALKVSPLSEKFAQDCSHRDFLGALMHLGIDRGTVGDIFPEGKHAWIFCTETVAPFICENLDRVRHTAVRCEKLDREADAGQWPAPVVPEPVRLVVSANRADAVAAKAFHLSRGQSLELFRAGKVYVNGRLCENNSLLLKPQDVVSVRGFGRFVLLEEGEETKKGRLGVTVGLYR</sequence>
<evidence type="ECO:0000256" key="1">
    <source>
        <dbReference type="PROSITE-ProRule" id="PRU00182"/>
    </source>
</evidence>
<dbReference type="Gene3D" id="3.30.70.330">
    <property type="match status" value="1"/>
</dbReference>
<evidence type="ECO:0000259" key="2">
    <source>
        <dbReference type="SMART" id="SM00363"/>
    </source>
</evidence>
<dbReference type="InterPro" id="IPR002942">
    <property type="entry name" value="S4_RNA-bd"/>
</dbReference>
<dbReference type="InterPro" id="IPR040591">
    <property type="entry name" value="RqcP2_RBD"/>
</dbReference>
<dbReference type="InterPro" id="IPR036986">
    <property type="entry name" value="S4_RNA-bd_sf"/>
</dbReference>
<protein>
    <recommendedName>
        <fullName evidence="2">RNA-binding S4 domain-containing protein</fullName>
    </recommendedName>
</protein>
<name>A0A9D2TZJ1_9FIRM</name>
<comment type="caution">
    <text evidence="3">The sequence shown here is derived from an EMBL/GenBank/DDBJ whole genome shotgun (WGS) entry which is preliminary data.</text>
</comment>
<evidence type="ECO:0000313" key="3">
    <source>
        <dbReference type="EMBL" id="HJD31272.1"/>
    </source>
</evidence>
<dbReference type="SMART" id="SM00363">
    <property type="entry name" value="S4"/>
    <property type="match status" value="1"/>
</dbReference>
<feature type="domain" description="RNA-binding S4" evidence="2">
    <location>
        <begin position="184"/>
        <end position="245"/>
    </location>
</feature>
<dbReference type="InterPro" id="IPR012677">
    <property type="entry name" value="Nucleotide-bd_a/b_plait_sf"/>
</dbReference>
<reference evidence="3" key="1">
    <citation type="journal article" date="2021" name="PeerJ">
        <title>Extensive microbial diversity within the chicken gut microbiome revealed by metagenomics and culture.</title>
        <authorList>
            <person name="Gilroy R."/>
            <person name="Ravi A."/>
            <person name="Getino M."/>
            <person name="Pursley I."/>
            <person name="Horton D.L."/>
            <person name="Alikhan N.F."/>
            <person name="Baker D."/>
            <person name="Gharbi K."/>
            <person name="Hall N."/>
            <person name="Watson M."/>
            <person name="Adriaenssens E.M."/>
            <person name="Foster-Nyarko E."/>
            <person name="Jarju S."/>
            <person name="Secka A."/>
            <person name="Antonio M."/>
            <person name="Oren A."/>
            <person name="Chaudhuri R.R."/>
            <person name="La Ragione R."/>
            <person name="Hildebrand F."/>
            <person name="Pallen M.J."/>
        </authorList>
    </citation>
    <scope>NUCLEOTIDE SEQUENCE</scope>
    <source>
        <strain evidence="3">ChiHjej8B7-25341</strain>
    </source>
</reference>
<dbReference type="PROSITE" id="PS50889">
    <property type="entry name" value="S4"/>
    <property type="match status" value="1"/>
</dbReference>
<organism evidence="3 4">
    <name type="scientific">Candidatus Eisenbergiella stercorigallinarum</name>
    <dbReference type="NCBI Taxonomy" id="2838557"/>
    <lineage>
        <taxon>Bacteria</taxon>
        <taxon>Bacillati</taxon>
        <taxon>Bacillota</taxon>
        <taxon>Clostridia</taxon>
        <taxon>Lachnospirales</taxon>
        <taxon>Lachnospiraceae</taxon>
        <taxon>Eisenbergiella</taxon>
    </lineage>
</organism>
<dbReference type="Pfam" id="PF17774">
    <property type="entry name" value="YlmH_RBD"/>
    <property type="match status" value="1"/>
</dbReference>
<dbReference type="Gene3D" id="3.10.290.10">
    <property type="entry name" value="RNA-binding S4 domain"/>
    <property type="match status" value="1"/>
</dbReference>
<dbReference type="AlphaFoldDB" id="A0A9D2TZJ1"/>
<gene>
    <name evidence="3" type="ORF">H9912_04935</name>
</gene>
<proteinExistence type="predicted"/>
<dbReference type="EMBL" id="DWUW01000141">
    <property type="protein sequence ID" value="HJD31272.1"/>
    <property type="molecule type" value="Genomic_DNA"/>
</dbReference>
<dbReference type="CDD" id="cd00165">
    <property type="entry name" value="S4"/>
    <property type="match status" value="1"/>
</dbReference>
<accession>A0A9D2TZJ1</accession>
<keyword evidence="1" id="KW-0694">RNA-binding</keyword>
<dbReference type="SUPFAM" id="SSF55174">
    <property type="entry name" value="Alpha-L RNA-binding motif"/>
    <property type="match status" value="1"/>
</dbReference>